<proteinExistence type="predicted"/>
<dbReference type="EMBL" id="CAADIE010000001">
    <property type="protein sequence ID" value="VFR32397.1"/>
    <property type="molecule type" value="Genomic_DNA"/>
</dbReference>
<gene>
    <name evidence="1" type="ORF">BER1_1096</name>
    <name evidence="2" type="ORF">BER2_1679</name>
</gene>
<organism evidence="2">
    <name type="scientific">plant metagenome</name>
    <dbReference type="NCBI Taxonomy" id="1297885"/>
    <lineage>
        <taxon>unclassified sequences</taxon>
        <taxon>metagenomes</taxon>
        <taxon>organismal metagenomes</taxon>
    </lineage>
</organism>
<protein>
    <recommendedName>
        <fullName evidence="3">Ead/Ea22-like family protein</fullName>
    </recommendedName>
</protein>
<evidence type="ECO:0000313" key="1">
    <source>
        <dbReference type="EMBL" id="VFR32397.1"/>
    </source>
</evidence>
<dbReference type="EMBL" id="CAADIH010000018">
    <property type="protein sequence ID" value="VFR44226.1"/>
    <property type="molecule type" value="Genomic_DNA"/>
</dbReference>
<dbReference type="InterPro" id="IPR025153">
    <property type="entry name" value="Ead_Ea22"/>
</dbReference>
<reference evidence="2" key="1">
    <citation type="submission" date="2019-03" db="EMBL/GenBank/DDBJ databases">
        <authorList>
            <person name="Danneels B."/>
        </authorList>
    </citation>
    <scope>NUCLEOTIDE SEQUENCE</scope>
</reference>
<dbReference type="AlphaFoldDB" id="A0A484R2M8"/>
<evidence type="ECO:0008006" key="3">
    <source>
        <dbReference type="Google" id="ProtNLM"/>
    </source>
</evidence>
<dbReference type="Pfam" id="PF13935">
    <property type="entry name" value="Ead_Ea22"/>
    <property type="match status" value="1"/>
</dbReference>
<sequence>MTVDTQKLRELIAKATTGEWRQSIRPDAIVADTPAKYAGDADRQAYGGYLIAESISAQNIALIAGAINALPALLDALERKDAEIARLREALEPFVASNCSGDEITITVKTADVARARATLSTQTEQREA</sequence>
<accession>A0A484R2M8</accession>
<evidence type="ECO:0000313" key="2">
    <source>
        <dbReference type="EMBL" id="VFR44226.1"/>
    </source>
</evidence>
<name>A0A484R2M8_9ZZZZ</name>